<sequence>MENEKTEPLTTALSFYPRLKHSIKVSEKHAMLICEKIPGEKFGKNVLERQDKIWSSFFV</sequence>
<accession>A0A8S5QXB8</accession>
<proteinExistence type="predicted"/>
<protein>
    <submittedName>
        <fullName evidence="1">Uncharacterized protein</fullName>
    </submittedName>
</protein>
<organism evidence="1">
    <name type="scientific">Siphoviridae sp. ctcj91</name>
    <dbReference type="NCBI Taxonomy" id="2826395"/>
    <lineage>
        <taxon>Viruses</taxon>
        <taxon>Duplodnaviria</taxon>
        <taxon>Heunggongvirae</taxon>
        <taxon>Uroviricota</taxon>
        <taxon>Caudoviricetes</taxon>
    </lineage>
</organism>
<name>A0A8S5QXB8_9CAUD</name>
<evidence type="ECO:0000313" key="1">
    <source>
        <dbReference type="EMBL" id="DAE23720.1"/>
    </source>
</evidence>
<reference evidence="1" key="1">
    <citation type="journal article" date="2021" name="Proc. Natl. Acad. Sci. U.S.A.">
        <title>A Catalog of Tens of Thousands of Viruses from Human Metagenomes Reveals Hidden Associations with Chronic Diseases.</title>
        <authorList>
            <person name="Tisza M.J."/>
            <person name="Buck C.B."/>
        </authorList>
    </citation>
    <scope>NUCLEOTIDE SEQUENCE</scope>
    <source>
        <strain evidence="1">Ctcj91</strain>
    </source>
</reference>
<dbReference type="EMBL" id="BK015758">
    <property type="protein sequence ID" value="DAE23720.1"/>
    <property type="molecule type" value="Genomic_DNA"/>
</dbReference>